<dbReference type="KEGG" id="git:C6V83_17205"/>
<name>A0A2S0KJ81_9ACTN</name>
<keyword evidence="3" id="KW-1185">Reference proteome</keyword>
<evidence type="ECO:0000313" key="3">
    <source>
        <dbReference type="Proteomes" id="UP000239814"/>
    </source>
</evidence>
<evidence type="ECO:0000259" key="1">
    <source>
        <dbReference type="Pfam" id="PF14230"/>
    </source>
</evidence>
<evidence type="ECO:0000313" key="2">
    <source>
        <dbReference type="EMBL" id="AVM01737.1"/>
    </source>
</evidence>
<dbReference type="EMBL" id="CP027433">
    <property type="protein sequence ID" value="AVM01737.1"/>
    <property type="molecule type" value="Genomic_DNA"/>
</dbReference>
<dbReference type="Pfam" id="PF14230">
    <property type="entry name" value="DUF4333"/>
    <property type="match status" value="2"/>
</dbReference>
<proteinExistence type="predicted"/>
<dbReference type="AlphaFoldDB" id="A0A2S0KJ81"/>
<dbReference type="Proteomes" id="UP000239814">
    <property type="component" value="Chromosome"/>
</dbReference>
<dbReference type="InterPro" id="IPR025637">
    <property type="entry name" value="DUF4333"/>
</dbReference>
<dbReference type="OrthoDB" id="3568721at2"/>
<dbReference type="RefSeq" id="WP_105943440.1">
    <property type="nucleotide sequence ID" value="NZ_CP027433.1"/>
</dbReference>
<sequence length="199" mass="20592">MNPSAIRRAAIAMIAGAVLVVTGCSASVSVGDKKLSKDSLQSKLADEIGAGEGSRPDVRCDGDLKGEVGATQKCQVMIAGQAAPFTVTVTSIDGDTINFRYVRDDLASATDSPTTAETTATEEAATAVERATVESTTADHLNRENPGRDLTVSCPGNLAAQIGTTMRCSATAADGEEAEVLLTVTSIEGTRVNWDVELQ</sequence>
<reference evidence="2 3" key="1">
    <citation type="submission" date="2018-03" db="EMBL/GenBank/DDBJ databases">
        <title>Characteristics and genome of n-alkane degrading marine bacteria Gordonia iterans isolated from crude oil contaminated in Tae-an, South Korea.</title>
        <authorList>
            <person name="Lee S.-S."/>
            <person name="Kim H."/>
        </authorList>
    </citation>
    <scope>NUCLEOTIDE SEQUENCE [LARGE SCALE GENOMIC DNA]</scope>
    <source>
        <strain evidence="2 3">Co17</strain>
    </source>
</reference>
<gene>
    <name evidence="2" type="ORF">C6V83_17205</name>
</gene>
<organism evidence="2 3">
    <name type="scientific">Gordonia iterans</name>
    <dbReference type="NCBI Taxonomy" id="1004901"/>
    <lineage>
        <taxon>Bacteria</taxon>
        <taxon>Bacillati</taxon>
        <taxon>Actinomycetota</taxon>
        <taxon>Actinomycetes</taxon>
        <taxon>Mycobacteriales</taxon>
        <taxon>Gordoniaceae</taxon>
        <taxon>Gordonia</taxon>
    </lineage>
</organism>
<dbReference type="PROSITE" id="PS51257">
    <property type="entry name" value="PROKAR_LIPOPROTEIN"/>
    <property type="match status" value="1"/>
</dbReference>
<feature type="domain" description="DUF4333" evidence="1">
    <location>
        <begin position="123"/>
        <end position="189"/>
    </location>
</feature>
<accession>A0A2S0KJ81</accession>
<feature type="domain" description="DUF4333" evidence="1">
    <location>
        <begin position="20"/>
        <end position="94"/>
    </location>
</feature>
<protein>
    <recommendedName>
        <fullName evidence="1">DUF4333 domain-containing protein</fullName>
    </recommendedName>
</protein>